<comment type="caution">
    <text evidence="1">The sequence shown here is derived from an EMBL/GenBank/DDBJ whole genome shotgun (WGS) entry which is preliminary data.</text>
</comment>
<reference evidence="1 2" key="1">
    <citation type="journal article" date="2014" name="BMC Genomics">
        <title>Comparison of environmental and isolate Sulfobacillus genomes reveals diverse carbon, sulfur, nitrogen, and hydrogen metabolisms.</title>
        <authorList>
            <person name="Justice N.B."/>
            <person name="Norman A."/>
            <person name="Brown C.T."/>
            <person name="Singh A."/>
            <person name="Thomas B.C."/>
            <person name="Banfield J.F."/>
        </authorList>
    </citation>
    <scope>NUCLEOTIDE SEQUENCE [LARGE SCALE GENOMIC DNA]</scope>
    <source>
        <strain evidence="1">AMDSBA4</strain>
    </source>
</reference>
<accession>A0A2T2XCG3</accession>
<name>A0A2T2XCG3_9FIRM</name>
<evidence type="ECO:0000313" key="1">
    <source>
        <dbReference type="EMBL" id="PSR32211.1"/>
    </source>
</evidence>
<organism evidence="1 2">
    <name type="scientific">Sulfobacillus benefaciens</name>
    <dbReference type="NCBI Taxonomy" id="453960"/>
    <lineage>
        <taxon>Bacteria</taxon>
        <taxon>Bacillati</taxon>
        <taxon>Bacillota</taxon>
        <taxon>Clostridia</taxon>
        <taxon>Eubacteriales</taxon>
        <taxon>Clostridiales Family XVII. Incertae Sedis</taxon>
        <taxon>Sulfobacillus</taxon>
    </lineage>
</organism>
<sequence>MIGDLSDVRHYFVALLPEPFHTLFTRLRVLGDPATAADFGRLPAHMTVRGPVPGKPTLSTIPFPAPIPVTLDAWDHWASAAGRSTIVMRLSAPELRPYWFKPDYPEGVPHLTLYDGPQDAYVDRLWDFYRHRPLPSLRVFAVDALVAWIPHTVCSGSPVLSPMRAIPPIPQWAESARFALMHRLLQGL</sequence>
<dbReference type="Proteomes" id="UP000242972">
    <property type="component" value="Unassembled WGS sequence"/>
</dbReference>
<dbReference type="AlphaFoldDB" id="A0A2T2XCG3"/>
<evidence type="ECO:0000313" key="2">
    <source>
        <dbReference type="Proteomes" id="UP000242972"/>
    </source>
</evidence>
<protein>
    <recommendedName>
        <fullName evidence="3">2'-5' RNA ligase</fullName>
    </recommendedName>
</protein>
<gene>
    <name evidence="1" type="ORF">C7B46_15460</name>
</gene>
<evidence type="ECO:0008006" key="3">
    <source>
        <dbReference type="Google" id="ProtNLM"/>
    </source>
</evidence>
<dbReference type="EMBL" id="PXYW01000049">
    <property type="protein sequence ID" value="PSR32211.1"/>
    <property type="molecule type" value="Genomic_DNA"/>
</dbReference>
<proteinExistence type="predicted"/>